<evidence type="ECO:0000256" key="12">
    <source>
        <dbReference type="SAM" id="MobiDB-lite"/>
    </source>
</evidence>
<dbReference type="PANTHER" id="PTHR32315:SF3">
    <property type="entry name" value="ADENINE PHOSPHORIBOSYLTRANSFERASE"/>
    <property type="match status" value="1"/>
</dbReference>
<evidence type="ECO:0000256" key="8">
    <source>
        <dbReference type="ARBA" id="ARBA00022490"/>
    </source>
</evidence>
<gene>
    <name evidence="15" type="ORF">K489DRAFT_316660</name>
</gene>
<dbReference type="InterPro" id="IPR005764">
    <property type="entry name" value="Ade_phspho_trans"/>
</dbReference>
<dbReference type="GO" id="GO:0006168">
    <property type="term" value="P:adenine salvage"/>
    <property type="evidence" value="ECO:0007669"/>
    <property type="project" value="InterPro"/>
</dbReference>
<evidence type="ECO:0000313" key="15">
    <source>
        <dbReference type="RefSeq" id="XP_033461432.1"/>
    </source>
</evidence>
<keyword evidence="10" id="KW-0808">Transferase</keyword>
<evidence type="ECO:0000256" key="9">
    <source>
        <dbReference type="ARBA" id="ARBA00022676"/>
    </source>
</evidence>
<dbReference type="GO" id="GO:0016208">
    <property type="term" value="F:AMP binding"/>
    <property type="evidence" value="ECO:0007669"/>
    <property type="project" value="TreeGrafter"/>
</dbReference>
<comment type="subcellular location">
    <subcellularLocation>
        <location evidence="3">Cytoplasm</location>
    </subcellularLocation>
</comment>
<evidence type="ECO:0000256" key="10">
    <source>
        <dbReference type="ARBA" id="ARBA00022679"/>
    </source>
</evidence>
<feature type="compositionally biased region" description="Low complexity" evidence="12">
    <location>
        <begin position="1"/>
        <end position="21"/>
    </location>
</feature>
<dbReference type="NCBIfam" id="TIGR01090">
    <property type="entry name" value="apt"/>
    <property type="match status" value="1"/>
</dbReference>
<evidence type="ECO:0000313" key="14">
    <source>
        <dbReference type="Proteomes" id="UP000504637"/>
    </source>
</evidence>
<dbReference type="InterPro" id="IPR000836">
    <property type="entry name" value="PRTase_dom"/>
</dbReference>
<dbReference type="OrthoDB" id="363185at2759"/>
<comment type="function">
    <text evidence="2">Catalyzes a salvage reaction resulting in the formation of AMP, that is energically less costly than de novo synthesis.</text>
</comment>
<dbReference type="GO" id="GO:0003999">
    <property type="term" value="F:adenine phosphoribosyltransferase activity"/>
    <property type="evidence" value="ECO:0007669"/>
    <property type="project" value="UniProtKB-EC"/>
</dbReference>
<dbReference type="RefSeq" id="XP_033461432.1">
    <property type="nucleotide sequence ID" value="XM_033601183.1"/>
</dbReference>
<evidence type="ECO:0000256" key="3">
    <source>
        <dbReference type="ARBA" id="ARBA00004496"/>
    </source>
</evidence>
<evidence type="ECO:0000256" key="2">
    <source>
        <dbReference type="ARBA" id="ARBA00003968"/>
    </source>
</evidence>
<dbReference type="GO" id="GO:0002055">
    <property type="term" value="F:adenine binding"/>
    <property type="evidence" value="ECO:0007669"/>
    <property type="project" value="TreeGrafter"/>
</dbReference>
<name>A0A6J3M8L6_9PEZI</name>
<protein>
    <recommendedName>
        <fullName evidence="7">adenine phosphoribosyltransferase</fullName>
        <ecNumber evidence="7">2.4.2.7</ecNumber>
    </recommendedName>
</protein>
<dbReference type="GO" id="GO:0006166">
    <property type="term" value="P:purine ribonucleoside salvage"/>
    <property type="evidence" value="ECO:0007669"/>
    <property type="project" value="UniProtKB-KW"/>
</dbReference>
<dbReference type="FunFam" id="3.40.50.2020:FF:000004">
    <property type="entry name" value="Adenine phosphoribosyltransferase"/>
    <property type="match status" value="1"/>
</dbReference>
<dbReference type="GeneID" id="54358983"/>
<evidence type="ECO:0000259" key="13">
    <source>
        <dbReference type="Pfam" id="PF00156"/>
    </source>
</evidence>
<evidence type="ECO:0000256" key="4">
    <source>
        <dbReference type="ARBA" id="ARBA00004659"/>
    </source>
</evidence>
<dbReference type="SUPFAM" id="SSF53271">
    <property type="entry name" value="PRTase-like"/>
    <property type="match status" value="1"/>
</dbReference>
<comment type="pathway">
    <text evidence="4">Purine metabolism; AMP biosynthesis via salvage pathway; AMP from adenine: step 1/1.</text>
</comment>
<organism evidence="15">
    <name type="scientific">Dissoconium aciculare CBS 342.82</name>
    <dbReference type="NCBI Taxonomy" id="1314786"/>
    <lineage>
        <taxon>Eukaryota</taxon>
        <taxon>Fungi</taxon>
        <taxon>Dikarya</taxon>
        <taxon>Ascomycota</taxon>
        <taxon>Pezizomycotina</taxon>
        <taxon>Dothideomycetes</taxon>
        <taxon>Dothideomycetidae</taxon>
        <taxon>Mycosphaerellales</taxon>
        <taxon>Dissoconiaceae</taxon>
        <taxon>Dissoconium</taxon>
    </lineage>
</organism>
<feature type="region of interest" description="Disordered" evidence="12">
    <location>
        <begin position="1"/>
        <end position="73"/>
    </location>
</feature>
<dbReference type="GO" id="GO:0005737">
    <property type="term" value="C:cytoplasm"/>
    <property type="evidence" value="ECO:0007669"/>
    <property type="project" value="UniProtKB-SubCell"/>
</dbReference>
<keyword evidence="8" id="KW-0963">Cytoplasm</keyword>
<keyword evidence="14" id="KW-1185">Reference proteome</keyword>
<dbReference type="UniPathway" id="UPA00588">
    <property type="reaction ID" value="UER00646"/>
</dbReference>
<dbReference type="PANTHER" id="PTHR32315">
    <property type="entry name" value="ADENINE PHOSPHORIBOSYLTRANSFERASE"/>
    <property type="match status" value="1"/>
</dbReference>
<dbReference type="InterPro" id="IPR029057">
    <property type="entry name" value="PRTase-like"/>
</dbReference>
<reference evidence="15" key="1">
    <citation type="submission" date="2020-01" db="EMBL/GenBank/DDBJ databases">
        <authorList>
            <consortium name="DOE Joint Genome Institute"/>
            <person name="Haridas S."/>
            <person name="Albert R."/>
            <person name="Binder M."/>
            <person name="Bloem J."/>
            <person name="Labutti K."/>
            <person name="Salamov A."/>
            <person name="Andreopoulos B."/>
            <person name="Baker S.E."/>
            <person name="Barry K."/>
            <person name="Bills G."/>
            <person name="Bluhm B.H."/>
            <person name="Cannon C."/>
            <person name="Castanera R."/>
            <person name="Culley D.E."/>
            <person name="Daum C."/>
            <person name="Ezra D."/>
            <person name="Gonzalez J.B."/>
            <person name="Henrissat B."/>
            <person name="Kuo A."/>
            <person name="Liang C."/>
            <person name="Lipzen A."/>
            <person name="Lutzoni F."/>
            <person name="Magnuson J."/>
            <person name="Mondo S."/>
            <person name="Nolan M."/>
            <person name="Ohm R."/>
            <person name="Pangilinan J."/>
            <person name="Park H.-J."/>
            <person name="Ramirez L."/>
            <person name="Alfaro M."/>
            <person name="Sun H."/>
            <person name="Tritt A."/>
            <person name="Yoshinaga Y."/>
            <person name="Zwiers L.-H."/>
            <person name="Turgeon B.G."/>
            <person name="Goodwin S.B."/>
            <person name="Spatafora J.W."/>
            <person name="Crous P.W."/>
            <person name="Grigoriev I.V."/>
        </authorList>
    </citation>
    <scope>NUCLEOTIDE SEQUENCE</scope>
    <source>
        <strain evidence="15">CBS 342.82</strain>
    </source>
</reference>
<dbReference type="EC" id="2.4.2.7" evidence="7"/>
<evidence type="ECO:0000256" key="11">
    <source>
        <dbReference type="ARBA" id="ARBA00022726"/>
    </source>
</evidence>
<reference evidence="15" key="3">
    <citation type="submission" date="2025-08" db="UniProtKB">
        <authorList>
            <consortium name="RefSeq"/>
        </authorList>
    </citation>
    <scope>IDENTIFICATION</scope>
    <source>
        <strain evidence="15">CBS 342.82</strain>
    </source>
</reference>
<dbReference type="Pfam" id="PF00156">
    <property type="entry name" value="Pribosyltran"/>
    <property type="match status" value="1"/>
</dbReference>
<keyword evidence="9 15" id="KW-0328">Glycosyltransferase</keyword>
<comment type="similarity">
    <text evidence="5">Belongs to the purine/pyrimidine phosphoribosyltransferase family.</text>
</comment>
<sequence length="271" mass="28069">MASSSSNTNPSSSSEHISSSNPAGVPLADLSDAHGANAATADHPSAAKPDPTITNNSNTAIPPHHHVAAGGQSTAAAAGSTALAGIKVNLRSALRQYPDFPSPGILFEDIMPIFSQPKLFAQLLEALELQVATSFGSGKDAGIDIVVGLESRGFLFGPTLALRLGAGFVPVRKQGKLPGDCETAGYTKEYGQDFFQMQKGAIQSGQRVLIVDDIIATGGSAAAAGTLVRKLGGQLVGYLFLMELDFLKGRDKLDAPVQTLLSGQEEALNKK</sequence>
<dbReference type="InterPro" id="IPR050054">
    <property type="entry name" value="UPRTase/APRTase"/>
</dbReference>
<proteinExistence type="inferred from homology"/>
<evidence type="ECO:0000256" key="7">
    <source>
        <dbReference type="ARBA" id="ARBA00011893"/>
    </source>
</evidence>
<comment type="catalytic activity">
    <reaction evidence="1">
        <text>AMP + diphosphate = 5-phospho-alpha-D-ribose 1-diphosphate + adenine</text>
        <dbReference type="Rhea" id="RHEA:16609"/>
        <dbReference type="ChEBI" id="CHEBI:16708"/>
        <dbReference type="ChEBI" id="CHEBI:33019"/>
        <dbReference type="ChEBI" id="CHEBI:58017"/>
        <dbReference type="ChEBI" id="CHEBI:456215"/>
        <dbReference type="EC" id="2.4.2.7"/>
    </reaction>
</comment>
<dbReference type="CDD" id="cd06223">
    <property type="entry name" value="PRTases_typeI"/>
    <property type="match status" value="1"/>
</dbReference>
<keyword evidence="11" id="KW-0660">Purine salvage</keyword>
<dbReference type="Proteomes" id="UP000504637">
    <property type="component" value="Unplaced"/>
</dbReference>
<dbReference type="GO" id="GO:0044209">
    <property type="term" value="P:AMP salvage"/>
    <property type="evidence" value="ECO:0007669"/>
    <property type="project" value="UniProtKB-UniPathway"/>
</dbReference>
<dbReference type="Gene3D" id="3.40.50.2020">
    <property type="match status" value="1"/>
</dbReference>
<feature type="domain" description="Phosphoribosyltransferase" evidence="13">
    <location>
        <begin position="140"/>
        <end position="242"/>
    </location>
</feature>
<evidence type="ECO:0000256" key="5">
    <source>
        <dbReference type="ARBA" id="ARBA00008391"/>
    </source>
</evidence>
<accession>A0A6J3M8L6</accession>
<evidence type="ECO:0000256" key="1">
    <source>
        <dbReference type="ARBA" id="ARBA00000868"/>
    </source>
</evidence>
<dbReference type="AlphaFoldDB" id="A0A6J3M8L6"/>
<reference evidence="15" key="2">
    <citation type="submission" date="2020-04" db="EMBL/GenBank/DDBJ databases">
        <authorList>
            <consortium name="NCBI Genome Project"/>
        </authorList>
    </citation>
    <scope>NUCLEOTIDE SEQUENCE</scope>
    <source>
        <strain evidence="15">CBS 342.82</strain>
    </source>
</reference>
<evidence type="ECO:0000256" key="6">
    <source>
        <dbReference type="ARBA" id="ARBA00011738"/>
    </source>
</evidence>
<dbReference type="NCBIfam" id="NF002636">
    <property type="entry name" value="PRK02304.1-5"/>
    <property type="match status" value="1"/>
</dbReference>
<comment type="subunit">
    <text evidence="6">Homodimer.</text>
</comment>
<dbReference type="HAMAP" id="MF_00004">
    <property type="entry name" value="Aden_phosphoribosyltr"/>
    <property type="match status" value="1"/>
</dbReference>